<dbReference type="OrthoDB" id="366390at2759"/>
<feature type="compositionally biased region" description="Basic and acidic residues" evidence="4">
    <location>
        <begin position="750"/>
        <end position="765"/>
    </location>
</feature>
<dbReference type="Pfam" id="PF00023">
    <property type="entry name" value="Ank"/>
    <property type="match status" value="1"/>
</dbReference>
<feature type="domain" description="CCDC144C-like coiled-coil" evidence="6">
    <location>
        <begin position="933"/>
        <end position="1408"/>
    </location>
</feature>
<reference evidence="8 9" key="1">
    <citation type="submission" date="2025-04" db="UniProtKB">
        <authorList>
            <consortium name="RefSeq"/>
        </authorList>
    </citation>
    <scope>IDENTIFICATION</scope>
    <source>
        <tissue evidence="8 9">Brain</tissue>
    </source>
</reference>
<dbReference type="InterPro" id="IPR036770">
    <property type="entry name" value="Ankyrin_rpt-contain_sf"/>
</dbReference>
<dbReference type="Gene3D" id="1.10.287.1490">
    <property type="match status" value="1"/>
</dbReference>
<evidence type="ECO:0000313" key="9">
    <source>
        <dbReference type="RefSeq" id="XP_044940880.1"/>
    </source>
</evidence>
<feature type="coiled-coil region" evidence="3">
    <location>
        <begin position="879"/>
        <end position="990"/>
    </location>
</feature>
<dbReference type="Pfam" id="PF12001">
    <property type="entry name" value="DUF3496"/>
    <property type="match status" value="1"/>
</dbReference>
<keyword evidence="1 3" id="KW-0175">Coiled coil</keyword>
<feature type="compositionally biased region" description="Low complexity" evidence="4">
    <location>
        <begin position="381"/>
        <end position="392"/>
    </location>
</feature>
<keyword evidence="2" id="KW-0040">ANK repeat</keyword>
<dbReference type="PROSITE" id="PS50297">
    <property type="entry name" value="ANK_REP_REGION"/>
    <property type="match status" value="3"/>
</dbReference>
<dbReference type="InterPro" id="IPR039497">
    <property type="entry name" value="CC144C-like_CC_dom"/>
</dbReference>
<organism evidence="7 9">
    <name type="scientific">Mustela putorius furo</name>
    <name type="common">European domestic ferret</name>
    <name type="synonym">Mustela furo</name>
    <dbReference type="NCBI Taxonomy" id="9669"/>
    <lineage>
        <taxon>Eukaryota</taxon>
        <taxon>Metazoa</taxon>
        <taxon>Chordata</taxon>
        <taxon>Craniata</taxon>
        <taxon>Vertebrata</taxon>
        <taxon>Euteleostomi</taxon>
        <taxon>Mammalia</taxon>
        <taxon>Eutheria</taxon>
        <taxon>Laurasiatheria</taxon>
        <taxon>Carnivora</taxon>
        <taxon>Caniformia</taxon>
        <taxon>Musteloidea</taxon>
        <taxon>Mustelidae</taxon>
        <taxon>Mustelinae</taxon>
        <taxon>Mustela</taxon>
    </lineage>
</organism>
<feature type="coiled-coil region" evidence="3">
    <location>
        <begin position="1191"/>
        <end position="1352"/>
    </location>
</feature>
<dbReference type="SMART" id="SM00248">
    <property type="entry name" value="ANK"/>
    <property type="match status" value="5"/>
</dbReference>
<feature type="coiled-coil region" evidence="3">
    <location>
        <begin position="1381"/>
        <end position="1596"/>
    </location>
</feature>
<feature type="region of interest" description="Disordered" evidence="4">
    <location>
        <begin position="372"/>
        <end position="392"/>
    </location>
</feature>
<feature type="region of interest" description="Disordered" evidence="4">
    <location>
        <begin position="458"/>
        <end position="493"/>
    </location>
</feature>
<protein>
    <submittedName>
        <fullName evidence="8 9">Ankyrin repeat domain-containing protein 26 isoform X1</fullName>
    </submittedName>
</protein>
<dbReference type="PANTHER" id="PTHR24147:SF60">
    <property type="entry name" value="ANKYRIN REPEAT DOMAIN-CONTAINING PROTEIN 26-RELATED"/>
    <property type="match status" value="1"/>
</dbReference>
<dbReference type="RefSeq" id="XP_044940879.1">
    <property type="nucleotide sequence ID" value="XM_045084944.1"/>
</dbReference>
<feature type="compositionally biased region" description="Basic and acidic residues" evidence="4">
    <location>
        <begin position="799"/>
        <end position="819"/>
    </location>
</feature>
<feature type="region of interest" description="Disordered" evidence="4">
    <location>
        <begin position="274"/>
        <end position="317"/>
    </location>
</feature>
<dbReference type="PANTHER" id="PTHR24147">
    <property type="entry name" value="ANKYRIN REPEAT DOMAIN 36-RELATED"/>
    <property type="match status" value="1"/>
</dbReference>
<keyword evidence="7" id="KW-1185">Reference proteome</keyword>
<feature type="repeat" description="ANK" evidence="2">
    <location>
        <begin position="114"/>
        <end position="146"/>
    </location>
</feature>
<feature type="repeat" description="ANK" evidence="2">
    <location>
        <begin position="213"/>
        <end position="245"/>
    </location>
</feature>
<dbReference type="GeneID" id="101678988"/>
<accession>A0A8U0SDH6</accession>
<feature type="compositionally biased region" description="Polar residues" evidence="4">
    <location>
        <begin position="276"/>
        <end position="287"/>
    </location>
</feature>
<dbReference type="SUPFAM" id="SSF57997">
    <property type="entry name" value="Tropomyosin"/>
    <property type="match status" value="1"/>
</dbReference>
<dbReference type="InterPro" id="IPR021885">
    <property type="entry name" value="DUF3496"/>
</dbReference>
<gene>
    <name evidence="8 9" type="primary">LOC101678988</name>
</gene>
<evidence type="ECO:0000259" key="6">
    <source>
        <dbReference type="Pfam" id="PF14915"/>
    </source>
</evidence>
<feature type="coiled-coil region" evidence="3">
    <location>
        <begin position="1060"/>
        <end position="1158"/>
    </location>
</feature>
<sequence length="1844" mass="211598">MKKFFGFGAGKGRSSPTFRTEPMNGLRARADKNEEVNKSQRGYDVRVKDLKKIHRAAAVGDVAKMQRLLLLGKDVNKRDKMKRTPLHLACTIGHADMVTLLVERKCQLNLCDRECKTPLMKAVQCQEEACVTILLEHGANPHLTDNFGNTALHYAVAGENTSIVEKLILFHANIEARNKFELTPFLLAVNENKHQMVELLIGKKADVHVVDKSKRTALMLAATSKSPDVVRLLLQQGVNTSSRDECGWTAEDYAVFGGFDVNRQIIAQHREERIKNFSQNNNPVTNKSFEEDSLSSISIKPGDDNASWPTSDDEDLSFNMKNTSKPNLRKLMNVSQRFKNLETELGLVSPQDETLFEDDNSDNKCEDTFGVPSKPSGDICDSSPPALPSPDSILKPPFTSLGLGLTKEGEEQPVIETKDDGITESVPQAQTVNDCLTSADRADKNDRHVMLSALGFAEQNEESPWDSESNSESLPEKYIDHLSGNADQKGTSPLNEQVEDVFYIPSCMSGSRNFKMAKLEDTRNVGLPVAHMDSPEKYSFLKPTVEEKDSVPKKGGEMEEKQTSKSDSPGKCSYLKPAVEGKDFVPNEPGEMEEKEASKSDSPEKYFHLKPAVEGKDFIPNQPGEMEEIQACQTDSPGKYSYLKPGVEVNHSLPNKPGEMEEKETSESDFSAELDLEMTTEEEEESLSESENKHLQIEETKRHQNDETAVLESIYASAAAGLMHPIGSGKTDNNLCPITENEESDGDPALDTKELMKGEKEKQTSKESVIIPRFEKAPSLTSRPLQMNDDSTSSGMDQDEGRPGKKTSSEEEEVKKQIDSVDDLDDLTPSSETISEDFHMPCSNYMICMSLIEQHGMDCKDSVSLLKIQDTVLSYERLIELKKNHCGQLKRKNKKMENKANRLQKELSETKEVISKLELQKVEWEQELCSLRFTLKQEKERRRNAEMLYEKIQEQLIRKEEQYNKEVEMKQELELNLRTLDMELRTVKNDFNQVVEEWNDTKKQLCREQDARILQDGILNNHLCKQKEIEMDNKRSSGISNSHENEKYLLHNKYILEDQIAMLRLEIDTINNQSQEKERKYCEDIEILKEKHVSLQKTIKLNEERLTKTELQHSGQINALSIENTMLKSKLENEKQNKERLDEKVESYRARLAAAIQDYDQSQTSKRDLELAFQRAKGEWFRVQDKLNFDVSKLKEDNELLSQNLSEAESKFNTLETELHRTRDALREKTLVLERVQRDLSQTQCQKKEIEHSYQSAQDKVSKYIGKQESLKERLSQLQSENMLLQQQLDDAHNKASSKEKVVINIQDQFQDILKKLEAESQKQALIIEASKQELINERNLLRERMYVYEKEKVEREVAVRQLQEELADTLKKQSMSEASLEVTSRCRMNLEDEVQDLKKKLAQIRNQLQDAQERHAEAVTRIETLKDHVQKLEVENAELKDTITKQVEKIEQLQENTLSTCSSDDEKGQIKKFIELKQSLECSLNQEMKKNGELEKEIARFKKLLKVTRKKLSEYENEDLSFHGDLRTSHAETDIQINMLKHKVDDLTAKLETLSSKNQVLTLELSSMKEIQTKCEKLEKNKKKLEQQVVNLRSCVEVNMVEYSKIEQYKRELEERTRLNIEEKLKEVDLFLQTQVASQESLAQLRENNNASLRSQMELRIKELEFELLKMKSSQEDLTKTELDRYKHLYLEEVTHRMSLTNELNKTSERLAETSTKLLVEKQQKQTLLDTINMRPSLDLPYGRNVNNSSLFNRNVTLRENVVIPTSNSWRSSKDIGTFLTKMQQELEKNITRELEEVAAEFESGSSGGATSLESTFERHINCDDVLKSYREYSQFLKKKYTI</sequence>
<feature type="domain" description="DUF3496" evidence="5">
    <location>
        <begin position="1655"/>
        <end position="1762"/>
    </location>
</feature>
<dbReference type="Proteomes" id="UP000000715">
    <property type="component" value="Unplaced"/>
</dbReference>
<dbReference type="InterPro" id="IPR050657">
    <property type="entry name" value="Ankyrin_repeat_domain"/>
</dbReference>
<feature type="compositionally biased region" description="Basic and acidic residues" evidence="4">
    <location>
        <begin position="690"/>
        <end position="706"/>
    </location>
</feature>
<feature type="compositionally biased region" description="Polar residues" evidence="4">
    <location>
        <begin position="779"/>
        <end position="796"/>
    </location>
</feature>
<feature type="region of interest" description="Disordered" evidence="4">
    <location>
        <begin position="1"/>
        <end position="37"/>
    </location>
</feature>
<dbReference type="PROSITE" id="PS50088">
    <property type="entry name" value="ANK_REPEAT"/>
    <property type="match status" value="5"/>
</dbReference>
<feature type="region of interest" description="Disordered" evidence="4">
    <location>
        <begin position="723"/>
        <end position="832"/>
    </location>
</feature>
<feature type="region of interest" description="Disordered" evidence="4">
    <location>
        <begin position="537"/>
        <end position="605"/>
    </location>
</feature>
<dbReference type="Pfam" id="PF14915">
    <property type="entry name" value="CCDC144C"/>
    <property type="match status" value="1"/>
</dbReference>
<feature type="compositionally biased region" description="Basic and acidic residues" evidence="4">
    <location>
        <begin position="544"/>
        <end position="564"/>
    </location>
</feature>
<feature type="repeat" description="ANK" evidence="2">
    <location>
        <begin position="81"/>
        <end position="113"/>
    </location>
</feature>
<name>A0A8U0SDH6_MUSPF</name>
<dbReference type="Gene3D" id="1.25.40.20">
    <property type="entry name" value="Ankyrin repeat-containing domain"/>
    <property type="match status" value="2"/>
</dbReference>
<evidence type="ECO:0000256" key="4">
    <source>
        <dbReference type="SAM" id="MobiDB-lite"/>
    </source>
</evidence>
<feature type="repeat" description="ANK" evidence="2">
    <location>
        <begin position="147"/>
        <end position="179"/>
    </location>
</feature>
<evidence type="ECO:0000256" key="3">
    <source>
        <dbReference type="SAM" id="Coils"/>
    </source>
</evidence>
<dbReference type="InterPro" id="IPR002110">
    <property type="entry name" value="Ankyrin_rpt"/>
</dbReference>
<feature type="compositionally biased region" description="Basic and acidic residues" evidence="4">
    <location>
        <begin position="595"/>
        <end position="605"/>
    </location>
</feature>
<feature type="compositionally biased region" description="Acidic residues" evidence="4">
    <location>
        <begin position="670"/>
        <end position="688"/>
    </location>
</feature>
<dbReference type="Pfam" id="PF12796">
    <property type="entry name" value="Ank_2"/>
    <property type="match status" value="2"/>
</dbReference>
<dbReference type="RefSeq" id="XP_044940880.1">
    <property type="nucleotide sequence ID" value="XM_045084945.1"/>
</dbReference>
<dbReference type="SUPFAM" id="SSF48403">
    <property type="entry name" value="Ankyrin repeat"/>
    <property type="match status" value="1"/>
</dbReference>
<evidence type="ECO:0000313" key="7">
    <source>
        <dbReference type="Proteomes" id="UP000000715"/>
    </source>
</evidence>
<evidence type="ECO:0000313" key="8">
    <source>
        <dbReference type="RefSeq" id="XP_044940879.1"/>
    </source>
</evidence>
<evidence type="ECO:0000259" key="5">
    <source>
        <dbReference type="Pfam" id="PF12001"/>
    </source>
</evidence>
<proteinExistence type="predicted"/>
<feature type="compositionally biased region" description="Basic and acidic residues" evidence="4">
    <location>
        <begin position="28"/>
        <end position="37"/>
    </location>
</feature>
<evidence type="ECO:0000256" key="1">
    <source>
        <dbReference type="ARBA" id="ARBA00023054"/>
    </source>
</evidence>
<evidence type="ECO:0000256" key="2">
    <source>
        <dbReference type="PROSITE-ProRule" id="PRU00023"/>
    </source>
</evidence>
<feature type="repeat" description="ANK" evidence="2">
    <location>
        <begin position="180"/>
        <end position="212"/>
    </location>
</feature>
<feature type="region of interest" description="Disordered" evidence="4">
    <location>
        <begin position="645"/>
        <end position="708"/>
    </location>
</feature>